<organism evidence="2 3">
    <name type="scientific">Ophiocordyceps unilateralis</name>
    <name type="common">Zombie-ant fungus</name>
    <name type="synonym">Torrubia unilateralis</name>
    <dbReference type="NCBI Taxonomy" id="268505"/>
    <lineage>
        <taxon>Eukaryota</taxon>
        <taxon>Fungi</taxon>
        <taxon>Dikarya</taxon>
        <taxon>Ascomycota</taxon>
        <taxon>Pezizomycotina</taxon>
        <taxon>Sordariomycetes</taxon>
        <taxon>Hypocreomycetidae</taxon>
        <taxon>Hypocreales</taxon>
        <taxon>Ophiocordycipitaceae</taxon>
        <taxon>Ophiocordyceps</taxon>
    </lineage>
</organism>
<gene>
    <name evidence="2" type="ORF">XA68_12862</name>
</gene>
<evidence type="ECO:0000256" key="1">
    <source>
        <dbReference type="SAM" id="MobiDB-lite"/>
    </source>
</evidence>
<keyword evidence="3" id="KW-1185">Reference proteome</keyword>
<accession>A0A2A9PP06</accession>
<sequence>MLRVVVVESSLRSALSTYAGPNLIWERHVSDGFNLGMSNDLVVTWTLPLTSMSTGQICISSAVPLAYPASVIHLKTTLTAHGAFARRLRDNNFFTEICPRRLPKTPQPDIGPGCLVPQDILRPASDSDLERHRHRRPRRRRRDPGVGPSDSSLGGGL</sequence>
<proteinExistence type="predicted"/>
<reference evidence="2 3" key="1">
    <citation type="journal article" date="2015" name="BMC Genomics">
        <title>Gene expression during zombie ant biting behavior reflects the complexity underlying fungal parasitic behavioral manipulation.</title>
        <authorList>
            <person name="de Bekker C."/>
            <person name="Ohm R.A."/>
            <person name="Loreto R.G."/>
            <person name="Sebastian A."/>
            <person name="Albert I."/>
            <person name="Merrow M."/>
            <person name="Brachmann A."/>
            <person name="Hughes D.P."/>
        </authorList>
    </citation>
    <scope>NUCLEOTIDE SEQUENCE [LARGE SCALE GENOMIC DNA]</scope>
    <source>
        <strain evidence="2 3">SC16a</strain>
    </source>
</reference>
<feature type="region of interest" description="Disordered" evidence="1">
    <location>
        <begin position="104"/>
        <end position="157"/>
    </location>
</feature>
<protein>
    <submittedName>
        <fullName evidence="2">Uncharacterized protein</fullName>
    </submittedName>
</protein>
<dbReference type="EMBL" id="LAZP02000023">
    <property type="protein sequence ID" value="PFH62610.1"/>
    <property type="molecule type" value="Genomic_DNA"/>
</dbReference>
<evidence type="ECO:0000313" key="3">
    <source>
        <dbReference type="Proteomes" id="UP000037136"/>
    </source>
</evidence>
<reference evidence="2 3" key="2">
    <citation type="journal article" date="2017" name="Sci. Rep.">
        <title>Ant-infecting Ophiocordyceps genomes reveal a high diversity of potential behavioral manipulation genes and a possible major role for enterotoxins.</title>
        <authorList>
            <person name="de Bekker C."/>
            <person name="Ohm R.A."/>
            <person name="Evans H.C."/>
            <person name="Brachmann A."/>
            <person name="Hughes D.P."/>
        </authorList>
    </citation>
    <scope>NUCLEOTIDE SEQUENCE [LARGE SCALE GENOMIC DNA]</scope>
    <source>
        <strain evidence="2 3">SC16a</strain>
    </source>
</reference>
<name>A0A2A9PP06_OPHUN</name>
<evidence type="ECO:0000313" key="2">
    <source>
        <dbReference type="EMBL" id="PFH62610.1"/>
    </source>
</evidence>
<dbReference type="AlphaFoldDB" id="A0A2A9PP06"/>
<dbReference type="Proteomes" id="UP000037136">
    <property type="component" value="Unassembled WGS sequence"/>
</dbReference>
<feature type="compositionally biased region" description="Basic residues" evidence="1">
    <location>
        <begin position="132"/>
        <end position="142"/>
    </location>
</feature>
<comment type="caution">
    <text evidence="2">The sequence shown here is derived from an EMBL/GenBank/DDBJ whole genome shotgun (WGS) entry which is preliminary data.</text>
</comment>